<accession>A0A9W9R019</accession>
<evidence type="ECO:0000313" key="5">
    <source>
        <dbReference type="Proteomes" id="UP001147695"/>
    </source>
</evidence>
<reference evidence="3" key="1">
    <citation type="submission" date="2022-12" db="EMBL/GenBank/DDBJ databases">
        <authorList>
            <person name="Petersen C."/>
        </authorList>
    </citation>
    <scope>NUCLEOTIDE SEQUENCE</scope>
    <source>
        <strain evidence="3">IBT 35673</strain>
        <strain evidence="4">IBT 35675</strain>
    </source>
</reference>
<reference evidence="3" key="2">
    <citation type="journal article" date="2023" name="IMA Fungus">
        <title>Comparative genomic study of the Penicillium genus elucidates a diverse pangenome and 15 lateral gene transfer events.</title>
        <authorList>
            <person name="Petersen C."/>
            <person name="Sorensen T."/>
            <person name="Nielsen M.R."/>
            <person name="Sondergaard T.E."/>
            <person name="Sorensen J.L."/>
            <person name="Fitzpatrick D.A."/>
            <person name="Frisvad J.C."/>
            <person name="Nielsen K.L."/>
        </authorList>
    </citation>
    <scope>NUCLEOTIDE SEQUENCE</scope>
    <source>
        <strain evidence="3">IBT 35673</strain>
        <strain evidence="4">IBT 35675</strain>
    </source>
</reference>
<dbReference type="Pfam" id="PF02230">
    <property type="entry name" value="Abhydrolase_2"/>
    <property type="match status" value="1"/>
</dbReference>
<dbReference type="AlphaFoldDB" id="A0A9W9R019"/>
<dbReference type="InterPro" id="IPR003140">
    <property type="entry name" value="PLipase/COase/thioEstase"/>
</dbReference>
<dbReference type="GO" id="GO:0008474">
    <property type="term" value="F:palmitoyl-(protein) hydrolase activity"/>
    <property type="evidence" value="ECO:0007669"/>
    <property type="project" value="TreeGrafter"/>
</dbReference>
<evidence type="ECO:0000313" key="6">
    <source>
        <dbReference type="Proteomes" id="UP001148299"/>
    </source>
</evidence>
<evidence type="ECO:0000259" key="2">
    <source>
        <dbReference type="Pfam" id="PF02230"/>
    </source>
</evidence>
<evidence type="ECO:0000313" key="3">
    <source>
        <dbReference type="EMBL" id="KAJ5351170.1"/>
    </source>
</evidence>
<dbReference type="GO" id="GO:0005737">
    <property type="term" value="C:cytoplasm"/>
    <property type="evidence" value="ECO:0007669"/>
    <property type="project" value="TreeGrafter"/>
</dbReference>
<dbReference type="PANTHER" id="PTHR10655">
    <property type="entry name" value="LYSOPHOSPHOLIPASE-RELATED"/>
    <property type="match status" value="1"/>
</dbReference>
<evidence type="ECO:0000256" key="1">
    <source>
        <dbReference type="ARBA" id="ARBA00006499"/>
    </source>
</evidence>
<dbReference type="Proteomes" id="UP001148299">
    <property type="component" value="Unassembled WGS sequence"/>
</dbReference>
<comment type="similarity">
    <text evidence="1">Belongs to the AB hydrolase superfamily. AB hydrolase 2 family.</text>
</comment>
<dbReference type="GO" id="GO:0017000">
    <property type="term" value="P:antibiotic biosynthetic process"/>
    <property type="evidence" value="ECO:0007669"/>
    <property type="project" value="UniProtKB-ARBA"/>
</dbReference>
<protein>
    <submittedName>
        <fullName evidence="3">Alpha/beta-hydrolase</fullName>
    </submittedName>
</protein>
<gene>
    <name evidence="3" type="ORF">N7452_000144</name>
    <name evidence="4" type="ORF">N7541_001968</name>
</gene>
<dbReference type="InterPro" id="IPR050565">
    <property type="entry name" value="LYPA1-2/EST-like"/>
</dbReference>
<proteinExistence type="inferred from homology"/>
<dbReference type="PANTHER" id="PTHR10655:SF63">
    <property type="entry name" value="PHOSPHOLIPASE_CARBOXYLESTERASE_THIOESTERASE DOMAIN-CONTAINING PROTEIN"/>
    <property type="match status" value="1"/>
</dbReference>
<dbReference type="SUPFAM" id="SSF53474">
    <property type="entry name" value="alpha/beta-Hydrolases"/>
    <property type="match status" value="1"/>
</dbReference>
<dbReference type="Gene3D" id="3.40.50.1820">
    <property type="entry name" value="alpha/beta hydrolase"/>
    <property type="match status" value="1"/>
</dbReference>
<dbReference type="GO" id="GO:0072330">
    <property type="term" value="P:monocarboxylic acid biosynthetic process"/>
    <property type="evidence" value="ECO:0007669"/>
    <property type="project" value="UniProtKB-ARBA"/>
</dbReference>
<evidence type="ECO:0000313" key="4">
    <source>
        <dbReference type="EMBL" id="KAJ5361124.1"/>
    </source>
</evidence>
<dbReference type="Proteomes" id="UP001147695">
    <property type="component" value="Unassembled WGS sequence"/>
</dbReference>
<dbReference type="GO" id="GO:0052689">
    <property type="term" value="F:carboxylic ester hydrolase activity"/>
    <property type="evidence" value="ECO:0007669"/>
    <property type="project" value="TreeGrafter"/>
</dbReference>
<sequence length="277" mass="30978">MTFPPSRIIEPEGIHTHTVILLHGRGSNGHDFADEFLAAHTSECQTLIESLPNVRWVLPTSRLRHSTVFDEEMRTWFDASSLDDIQQDQELQVQGLKESVCYVLSILDEELELLDGCCDRIFLGGISQGMATALWALLCAPGRIDAPLAGLLVFCGWLPFAHQAEAMMKQLDPQLDTLQRKRLVSEFFRNVISDPALTPPHPTDNLSVLSTPVFLSHGIDDPYVSVNLGRQAARVLEGIDIEVEGHEFMGADADGHWVKEPTGFDQILRFIQRHCLQ</sequence>
<comment type="caution">
    <text evidence="3">The sequence shown here is derived from an EMBL/GenBank/DDBJ whole genome shotgun (WGS) entry which is preliminary data.</text>
</comment>
<name>A0A9W9R019_PENBR</name>
<keyword evidence="6" id="KW-1185">Reference proteome</keyword>
<dbReference type="EMBL" id="JAPZBR010000002">
    <property type="protein sequence ID" value="KAJ5361124.1"/>
    <property type="molecule type" value="Genomic_DNA"/>
</dbReference>
<feature type="domain" description="Phospholipase/carboxylesterase/thioesterase" evidence="2">
    <location>
        <begin position="7"/>
        <end position="166"/>
    </location>
</feature>
<organism evidence="3 5">
    <name type="scientific">Penicillium brevicompactum</name>
    <dbReference type="NCBI Taxonomy" id="5074"/>
    <lineage>
        <taxon>Eukaryota</taxon>
        <taxon>Fungi</taxon>
        <taxon>Dikarya</taxon>
        <taxon>Ascomycota</taxon>
        <taxon>Pezizomycotina</taxon>
        <taxon>Eurotiomycetes</taxon>
        <taxon>Eurotiomycetidae</taxon>
        <taxon>Eurotiales</taxon>
        <taxon>Aspergillaceae</taxon>
        <taxon>Penicillium</taxon>
    </lineage>
</organism>
<dbReference type="EMBL" id="JAPZBQ010000001">
    <property type="protein sequence ID" value="KAJ5351170.1"/>
    <property type="molecule type" value="Genomic_DNA"/>
</dbReference>
<dbReference type="InterPro" id="IPR029058">
    <property type="entry name" value="AB_hydrolase_fold"/>
</dbReference>